<evidence type="ECO:0000313" key="3">
    <source>
        <dbReference type="EMBL" id="MBD1322448.1"/>
    </source>
</evidence>
<protein>
    <submittedName>
        <fullName evidence="3">Uncharacterized protein</fullName>
    </submittedName>
</protein>
<name>A0ABR7WI72_9ACTN</name>
<dbReference type="EMBL" id="JACWMS010000006">
    <property type="protein sequence ID" value="MBD1322448.1"/>
    <property type="molecule type" value="Genomic_DNA"/>
</dbReference>
<accession>A0ABR7WI72</accession>
<evidence type="ECO:0000256" key="2">
    <source>
        <dbReference type="SAM" id="Phobius"/>
    </source>
</evidence>
<keyword evidence="2" id="KW-0812">Transmembrane</keyword>
<sequence length="637" mass="67665">MSDEKPVDPSPKPESGAEEDDTTKKEYFTGERGRTVPRAAWLVLAVALVILLVFVFVQPKWFTHDADDTSLDVPADRHFTKTLEGAGYADGVWLTDDSPSTSYLVTFPADSARDETRLHLSGTSQVAADSVVFMTVKMDGQQVYKSELPHGEHDVDTFVDVPDQIADDGHVRVQVMLTGSLSNQTCVADHSTGMQVHLDPGTVVEAALTERVHTVRDAVVSWNRDVTVVIADQTDEWRTAAAQLGIALTRAGHRVTFADTVPDSDVQNSIVVGPVQKLGDLGWSATDSSNDSIVMGTANNTPVVGIVTPRGDLISSFLTSTSVTTADSDQNDPQTLPVVAATGNEVGLERLGADTSVTQIGDNHKWRAAYSLADLPDGRLPQAVRVALQLPASPDDLTWILNTELNGQLIDSRRLPKTPTTQATIPMPATAQLMDNTVTFTVQRDRNIGGCDVRVTNYPIQLESSSALVLGNDPGAGFTSLPRILTPGSAVYWPDAAKSNAVDELNAVVPALTKFIPDGAQPSFEWNAQPAPAKPFILVGQSPEVNTLVRLQDGRLVAGPGSSALDISSFDNGMVLQTATSTSRAGGLAITYVGAPGRMRLPAFGREPAEVVTSQASFAVGPDGKVVDGPSDSDSPG</sequence>
<dbReference type="Proteomes" id="UP000602395">
    <property type="component" value="Unassembled WGS sequence"/>
</dbReference>
<feature type="transmembrane region" description="Helical" evidence="2">
    <location>
        <begin position="39"/>
        <end position="57"/>
    </location>
</feature>
<keyword evidence="2" id="KW-0472">Membrane</keyword>
<evidence type="ECO:0000256" key="1">
    <source>
        <dbReference type="SAM" id="MobiDB-lite"/>
    </source>
</evidence>
<organism evidence="3 4">
    <name type="scientific">Gordonia hankookensis</name>
    <dbReference type="NCBI Taxonomy" id="589403"/>
    <lineage>
        <taxon>Bacteria</taxon>
        <taxon>Bacillati</taxon>
        <taxon>Actinomycetota</taxon>
        <taxon>Actinomycetes</taxon>
        <taxon>Mycobacteriales</taxon>
        <taxon>Gordoniaceae</taxon>
        <taxon>Gordonia</taxon>
    </lineage>
</organism>
<reference evidence="3 4" key="1">
    <citation type="submission" date="2020-09" db="EMBL/GenBank/DDBJ databases">
        <title>Novel species in genus Gordonia.</title>
        <authorList>
            <person name="Zhang G."/>
        </authorList>
    </citation>
    <scope>NUCLEOTIDE SEQUENCE [LARGE SCALE GENOMIC DNA]</scope>
    <source>
        <strain evidence="3 4">ON-33</strain>
    </source>
</reference>
<proteinExistence type="predicted"/>
<evidence type="ECO:0000313" key="4">
    <source>
        <dbReference type="Proteomes" id="UP000602395"/>
    </source>
</evidence>
<feature type="region of interest" description="Disordered" evidence="1">
    <location>
        <begin position="615"/>
        <end position="637"/>
    </location>
</feature>
<keyword evidence="4" id="KW-1185">Reference proteome</keyword>
<feature type="region of interest" description="Disordered" evidence="1">
    <location>
        <begin position="1"/>
        <end position="29"/>
    </location>
</feature>
<gene>
    <name evidence="3" type="ORF">IDF66_22950</name>
</gene>
<dbReference type="RefSeq" id="WP_190268769.1">
    <property type="nucleotide sequence ID" value="NZ_BAABAD010000005.1"/>
</dbReference>
<keyword evidence="2" id="KW-1133">Transmembrane helix</keyword>
<comment type="caution">
    <text evidence="3">The sequence shown here is derived from an EMBL/GenBank/DDBJ whole genome shotgun (WGS) entry which is preliminary data.</text>
</comment>